<dbReference type="EMBL" id="JBHTEY010000004">
    <property type="protein sequence ID" value="MFC7615169.1"/>
    <property type="molecule type" value="Genomic_DNA"/>
</dbReference>
<gene>
    <name evidence="1" type="ORF">ACFQV2_18290</name>
</gene>
<evidence type="ECO:0000313" key="2">
    <source>
        <dbReference type="Proteomes" id="UP001596512"/>
    </source>
</evidence>
<proteinExistence type="predicted"/>
<reference evidence="2" key="1">
    <citation type="journal article" date="2019" name="Int. J. Syst. Evol. Microbiol.">
        <title>The Global Catalogue of Microorganisms (GCM) 10K type strain sequencing project: providing services to taxonomists for standard genome sequencing and annotation.</title>
        <authorList>
            <consortium name="The Broad Institute Genomics Platform"/>
            <consortium name="The Broad Institute Genome Sequencing Center for Infectious Disease"/>
            <person name="Wu L."/>
            <person name="Ma J."/>
        </authorList>
    </citation>
    <scope>NUCLEOTIDE SEQUENCE [LARGE SCALE GENOMIC DNA]</scope>
    <source>
        <strain evidence="2">JCM 17695</strain>
    </source>
</reference>
<dbReference type="Proteomes" id="UP001596512">
    <property type="component" value="Unassembled WGS sequence"/>
</dbReference>
<name>A0ABW2TP72_9PSEU</name>
<accession>A0ABW2TP72</accession>
<sequence>MTANQAPWRSGEMWLAVAADLRQAREAGLGALLTAHTVRLSTARALVASGVDPAGLGTAFAEPRVGLVVGHPRPGVLLEFRCGDDPQRSAPEDGVERIVVSVEANRPYLAGSVDAVISLDDSLRLAVYWVAAGGAARNVRR</sequence>
<comment type="caution">
    <text evidence="1">The sequence shown here is derived from an EMBL/GenBank/DDBJ whole genome shotgun (WGS) entry which is preliminary data.</text>
</comment>
<protein>
    <submittedName>
        <fullName evidence="1">Uncharacterized protein</fullName>
    </submittedName>
</protein>
<keyword evidence="2" id="KW-1185">Reference proteome</keyword>
<evidence type="ECO:0000313" key="1">
    <source>
        <dbReference type="EMBL" id="MFC7615169.1"/>
    </source>
</evidence>
<organism evidence="1 2">
    <name type="scientific">Actinokineospora soli</name>
    <dbReference type="NCBI Taxonomy" id="1048753"/>
    <lineage>
        <taxon>Bacteria</taxon>
        <taxon>Bacillati</taxon>
        <taxon>Actinomycetota</taxon>
        <taxon>Actinomycetes</taxon>
        <taxon>Pseudonocardiales</taxon>
        <taxon>Pseudonocardiaceae</taxon>
        <taxon>Actinokineospora</taxon>
    </lineage>
</organism>